<feature type="domain" description="HIT" evidence="2">
    <location>
        <begin position="54"/>
        <end position="130"/>
    </location>
</feature>
<dbReference type="EMBL" id="JAEACQ010000154">
    <property type="protein sequence ID" value="MBL7627009.1"/>
    <property type="molecule type" value="Genomic_DNA"/>
</dbReference>
<evidence type="ECO:0000259" key="2">
    <source>
        <dbReference type="PROSITE" id="PS51084"/>
    </source>
</evidence>
<dbReference type="RefSeq" id="WP_203000065.1">
    <property type="nucleotide sequence ID" value="NZ_JADWYU010000204.1"/>
</dbReference>
<accession>A0A937RGL8</accession>
<dbReference type="GO" id="GO:0003824">
    <property type="term" value="F:catalytic activity"/>
    <property type="evidence" value="ECO:0007669"/>
    <property type="project" value="InterPro"/>
</dbReference>
<dbReference type="SUPFAM" id="SSF54197">
    <property type="entry name" value="HIT-like"/>
    <property type="match status" value="1"/>
</dbReference>
<reference evidence="3" key="1">
    <citation type="submission" date="2020-12" db="EMBL/GenBank/DDBJ databases">
        <title>Genomic characterization of non-nitrogen-fixing Frankia strains.</title>
        <authorList>
            <person name="Carlos-Shanley C."/>
            <person name="Guerra T."/>
            <person name="Hahn D."/>
        </authorList>
    </citation>
    <scope>NUCLEOTIDE SEQUENCE</scope>
    <source>
        <strain evidence="3">CN6</strain>
    </source>
</reference>
<dbReference type="GO" id="GO:0009117">
    <property type="term" value="P:nucleotide metabolic process"/>
    <property type="evidence" value="ECO:0007669"/>
    <property type="project" value="TreeGrafter"/>
</dbReference>
<name>A0A937RGL8_9ACTN</name>
<proteinExistence type="predicted"/>
<dbReference type="Gene3D" id="3.30.428.10">
    <property type="entry name" value="HIT-like"/>
    <property type="match status" value="1"/>
</dbReference>
<dbReference type="InterPro" id="IPR036265">
    <property type="entry name" value="HIT-like_sf"/>
</dbReference>
<comment type="caution">
    <text evidence="3">The sequence shown here is derived from an EMBL/GenBank/DDBJ whole genome shotgun (WGS) entry which is preliminary data.</text>
</comment>
<evidence type="ECO:0000313" key="4">
    <source>
        <dbReference type="Proteomes" id="UP000604475"/>
    </source>
</evidence>
<feature type="short sequence motif" description="Histidine triad motif" evidence="1">
    <location>
        <begin position="112"/>
        <end position="116"/>
    </location>
</feature>
<dbReference type="Pfam" id="PF01230">
    <property type="entry name" value="HIT"/>
    <property type="match status" value="1"/>
</dbReference>
<gene>
    <name evidence="3" type="ORF">I7412_07490</name>
</gene>
<dbReference type="Proteomes" id="UP000604475">
    <property type="component" value="Unassembled WGS sequence"/>
</dbReference>
<evidence type="ECO:0000313" key="3">
    <source>
        <dbReference type="EMBL" id="MBL7627009.1"/>
    </source>
</evidence>
<keyword evidence="4" id="KW-1185">Reference proteome</keyword>
<dbReference type="PANTHER" id="PTHR46648">
    <property type="entry name" value="HIT FAMILY PROTEIN 1"/>
    <property type="match status" value="1"/>
</dbReference>
<dbReference type="InterPro" id="IPR011146">
    <property type="entry name" value="HIT-like"/>
</dbReference>
<protein>
    <submittedName>
        <fullName evidence="3">HIT family protein</fullName>
    </submittedName>
</protein>
<organism evidence="3 4">
    <name type="scientific">Frankia nepalensis</name>
    <dbReference type="NCBI Taxonomy" id="1836974"/>
    <lineage>
        <taxon>Bacteria</taxon>
        <taxon>Bacillati</taxon>
        <taxon>Actinomycetota</taxon>
        <taxon>Actinomycetes</taxon>
        <taxon>Frankiales</taxon>
        <taxon>Frankiaceae</taxon>
        <taxon>Frankia</taxon>
    </lineage>
</organism>
<dbReference type="AlphaFoldDB" id="A0A937RGL8"/>
<sequence>MPPTGEGPCSPPPPATGCYSCAQNGADPATLPPRERILVADGWRVAHALTAAMPGWLVVVSRRHILSLADLTPAEAAELGVVTWRLSNALAAALGCQKTYVACFCEATGFEHLHIHVIPRAPDLPPDERGPAVFTHLQRPAHHRVPTAEMDRLAGLLARHLPTPDAPTPTGPSEPH</sequence>
<dbReference type="InterPro" id="IPR001310">
    <property type="entry name" value="Histidine_triad_HIT"/>
</dbReference>
<evidence type="ECO:0000256" key="1">
    <source>
        <dbReference type="PROSITE-ProRule" id="PRU00464"/>
    </source>
</evidence>
<dbReference type="PANTHER" id="PTHR46648:SF1">
    <property type="entry name" value="ADENOSINE 5'-MONOPHOSPHORAMIDASE HNT1"/>
    <property type="match status" value="1"/>
</dbReference>
<dbReference type="PROSITE" id="PS51084">
    <property type="entry name" value="HIT_2"/>
    <property type="match status" value="1"/>
</dbReference>